<dbReference type="Proteomes" id="UP000094487">
    <property type="component" value="Unassembled WGS sequence"/>
</dbReference>
<keyword evidence="4" id="KW-1185">Reference proteome</keyword>
<name>A0A1E3LU41_9SPHN</name>
<gene>
    <name evidence="3" type="ORF">BFL28_03365</name>
</gene>
<reference evidence="3 4" key="1">
    <citation type="submission" date="2016-08" db="EMBL/GenBank/DDBJ databases">
        <title>Draft genome of the agarase producing Sphingomonas sp. MCT13.</title>
        <authorList>
            <person name="D'Andrea M.M."/>
            <person name="Rossolini G.M."/>
            <person name="Thaller M.C."/>
        </authorList>
    </citation>
    <scope>NUCLEOTIDE SEQUENCE [LARGE SCALE GENOMIC DNA]</scope>
    <source>
        <strain evidence="3 4">MCT13</strain>
    </source>
</reference>
<dbReference type="GO" id="GO:0016829">
    <property type="term" value="F:lyase activity"/>
    <property type="evidence" value="ECO:0007669"/>
    <property type="project" value="UniProtKB-KW"/>
</dbReference>
<feature type="region of interest" description="Disordered" evidence="1">
    <location>
        <begin position="426"/>
        <end position="458"/>
    </location>
</feature>
<dbReference type="EMBL" id="MDDS01000035">
    <property type="protein sequence ID" value="ODP37268.1"/>
    <property type="molecule type" value="Genomic_DNA"/>
</dbReference>
<evidence type="ECO:0000313" key="4">
    <source>
        <dbReference type="Proteomes" id="UP000094487"/>
    </source>
</evidence>
<dbReference type="Pfam" id="PF09492">
    <property type="entry name" value="Pec_lyase"/>
    <property type="match status" value="1"/>
</dbReference>
<organism evidence="3 4">
    <name type="scientific">Sphingomonas turrisvirgatae</name>
    <dbReference type="NCBI Taxonomy" id="1888892"/>
    <lineage>
        <taxon>Bacteria</taxon>
        <taxon>Pseudomonadati</taxon>
        <taxon>Pseudomonadota</taxon>
        <taxon>Alphaproteobacteria</taxon>
        <taxon>Sphingomonadales</taxon>
        <taxon>Sphingomonadaceae</taxon>
        <taxon>Sphingomonas</taxon>
    </lineage>
</organism>
<keyword evidence="2" id="KW-0732">Signal</keyword>
<sequence length="503" mass="53848">MIRMVGSVLMLSAMTTVPSGAKVIGTMTSALPVTEARIEQAPAAERPAWRTYIARSRALMAADKAALAAERKGIAVPAGPVDGPSGGGGMPMNRPASWYAGPEGRRIADTIVSFQTPAGGWGKNQDRSGPARLRGQSYVIGEILPGYAQDDIQADAAWRYVGTIDNNATIDELRFLARVQAQLPGAEGDRYRASFEKGLRYLLSAQFPNGGWPQVYPLQGGYHDAVTFNDGAVGQVAQLMLDVAGRKGDFAVVPGPIAAQAGEAAARATALIVRTQVVIDGKRTIWGQQHDAFTLAPVGARNFEPAALSSAESAGLIGYLMKQPDRSPAIRAAVRDGVAWLGAHALRDVEWTRPTGRDGRLLVAKPGAPPIWARFYDLRTQRPIFGDRDKTIHDDVADLSAERRNGYSWFNTRPAKVIAAYPAGAGRGPARRCERSPPRPLQAEPPAKGLLHTDAGGSAGRTRLARKFPFAARGDWAIPRSVRYKRCGTCTAISMGHDQRDGA</sequence>
<evidence type="ECO:0000313" key="3">
    <source>
        <dbReference type="EMBL" id="ODP37268.1"/>
    </source>
</evidence>
<accession>A0A1E3LU41</accession>
<dbReference type="STRING" id="1888892.BFL28_03365"/>
<evidence type="ECO:0000256" key="2">
    <source>
        <dbReference type="SAM" id="SignalP"/>
    </source>
</evidence>
<dbReference type="AlphaFoldDB" id="A0A1E3LU41"/>
<feature type="chain" id="PRO_5009132033" evidence="2">
    <location>
        <begin position="22"/>
        <end position="503"/>
    </location>
</feature>
<evidence type="ECO:0000256" key="1">
    <source>
        <dbReference type="SAM" id="MobiDB-lite"/>
    </source>
</evidence>
<dbReference type="Gene3D" id="1.50.10.20">
    <property type="match status" value="1"/>
</dbReference>
<proteinExistence type="predicted"/>
<dbReference type="SUPFAM" id="SSF81853">
    <property type="entry name" value="Family 10 polysaccharide lyase"/>
    <property type="match status" value="1"/>
</dbReference>
<dbReference type="NCBIfam" id="TIGR02474">
    <property type="entry name" value="pec_lyase"/>
    <property type="match status" value="1"/>
</dbReference>
<protein>
    <submittedName>
        <fullName evidence="3">Pectate lyase</fullName>
    </submittedName>
</protein>
<dbReference type="RefSeq" id="WP_069321078.1">
    <property type="nucleotide sequence ID" value="NZ_MDDS01000035.1"/>
</dbReference>
<keyword evidence="3" id="KW-0456">Lyase</keyword>
<dbReference type="InterPro" id="IPR012669">
    <property type="entry name" value="Pectate_lyase"/>
</dbReference>
<comment type="caution">
    <text evidence="3">The sequence shown here is derived from an EMBL/GenBank/DDBJ whole genome shotgun (WGS) entry which is preliminary data.</text>
</comment>
<feature type="signal peptide" evidence="2">
    <location>
        <begin position="1"/>
        <end position="21"/>
    </location>
</feature>